<reference evidence="2" key="1">
    <citation type="journal article" date="2010" name="Genome Res.">
        <title>Population genomic sequencing of Coccidioides fungi reveals recent hybridization and transposon control.</title>
        <authorList>
            <person name="Neafsey D.E."/>
            <person name="Barker B.M."/>
            <person name="Sharpton T.J."/>
            <person name="Stajich J.E."/>
            <person name="Park D.J."/>
            <person name="Whiston E."/>
            <person name="Hung C.-Y."/>
            <person name="McMahan C."/>
            <person name="White J."/>
            <person name="Sykes S."/>
            <person name="Heiman D."/>
            <person name="Young S."/>
            <person name="Zeng Q."/>
            <person name="Abouelleil A."/>
            <person name="Aftuck L."/>
            <person name="Bessette D."/>
            <person name="Brown A."/>
            <person name="FitzGerald M."/>
            <person name="Lui A."/>
            <person name="Macdonald J.P."/>
            <person name="Priest M."/>
            <person name="Orbach M.J."/>
            <person name="Galgiani J.N."/>
            <person name="Kirkland T.N."/>
            <person name="Cole G.T."/>
            <person name="Birren B.W."/>
            <person name="Henn M.R."/>
            <person name="Taylor J.W."/>
            <person name="Rounsley S.D."/>
        </authorList>
    </citation>
    <scope>NUCLEOTIDE SEQUENCE [LARGE SCALE GENOMIC DNA]</scope>
    <source>
        <strain evidence="2">RMSCC 2394</strain>
    </source>
</reference>
<evidence type="ECO:0000313" key="2">
    <source>
        <dbReference type="Proteomes" id="UP000054565"/>
    </source>
</evidence>
<sequence>MNVDKLLDCTVSQCRGPLVQQEVLGMERPEMFRCLSMMRMQWCLYSQGCILRSTIRLLDQNGMGLGSLNPNWDAVLNQKQGLCNYQPITKFGALAATGCRSSSMTRDNLWPRSKVIKSYPSPWFSARRSLVISSNAMTLRSTSFFRPSPPQELHPRSMLADSARVASREVASKCICLAFPAYSCQLDLHVFL</sequence>
<name>A0A0J6Y6K9_COCIT</name>
<accession>A0A0J6Y6K9</accession>
<gene>
    <name evidence="1" type="ORF">CIRG_02351</name>
</gene>
<dbReference type="AlphaFoldDB" id="A0A0J6Y6K9"/>
<dbReference type="EMBL" id="DS028094">
    <property type="protein sequence ID" value="KMP02659.1"/>
    <property type="molecule type" value="Genomic_DNA"/>
</dbReference>
<organism evidence="1 2">
    <name type="scientific">Coccidioides immitis RMSCC 2394</name>
    <dbReference type="NCBI Taxonomy" id="404692"/>
    <lineage>
        <taxon>Eukaryota</taxon>
        <taxon>Fungi</taxon>
        <taxon>Dikarya</taxon>
        <taxon>Ascomycota</taxon>
        <taxon>Pezizomycotina</taxon>
        <taxon>Eurotiomycetes</taxon>
        <taxon>Eurotiomycetidae</taxon>
        <taxon>Onygenales</taxon>
        <taxon>Onygenaceae</taxon>
        <taxon>Coccidioides</taxon>
    </lineage>
</organism>
<evidence type="ECO:0000313" key="1">
    <source>
        <dbReference type="EMBL" id="KMP02659.1"/>
    </source>
</evidence>
<proteinExistence type="predicted"/>
<protein>
    <submittedName>
        <fullName evidence="1">Uncharacterized protein</fullName>
    </submittedName>
</protein>
<dbReference type="Proteomes" id="UP000054565">
    <property type="component" value="Unassembled WGS sequence"/>
</dbReference>